<comment type="subcellular location">
    <subcellularLocation>
        <location evidence="1">Membrane</location>
        <topology evidence="1">Multi-pass membrane protein</topology>
    </subcellularLocation>
</comment>
<feature type="domain" description="SSD" evidence="9">
    <location>
        <begin position="351"/>
        <end position="483"/>
    </location>
</feature>
<dbReference type="EMBL" id="BRXW01000193">
    <property type="protein sequence ID" value="GMI13518.1"/>
    <property type="molecule type" value="Genomic_DNA"/>
</dbReference>
<dbReference type="GO" id="GO:0016020">
    <property type="term" value="C:membrane"/>
    <property type="evidence" value="ECO:0007669"/>
    <property type="project" value="UniProtKB-SubCell"/>
</dbReference>
<keyword evidence="11" id="KW-1185">Reference proteome</keyword>
<feature type="region of interest" description="Disordered" evidence="7">
    <location>
        <begin position="511"/>
        <end position="535"/>
    </location>
</feature>
<feature type="transmembrane region" description="Helical" evidence="8">
    <location>
        <begin position="1006"/>
        <end position="1028"/>
    </location>
</feature>
<dbReference type="PANTHER" id="PTHR45951:SF7">
    <property type="entry name" value="SSD DOMAIN-CONTAINING PROTEIN"/>
    <property type="match status" value="1"/>
</dbReference>
<dbReference type="InterPro" id="IPR000731">
    <property type="entry name" value="SSD"/>
</dbReference>
<keyword evidence="3 8" id="KW-1133">Transmembrane helix</keyword>
<feature type="domain" description="SSD" evidence="9">
    <location>
        <begin position="951"/>
        <end position="1107"/>
    </location>
</feature>
<feature type="transmembrane region" description="Helical" evidence="8">
    <location>
        <begin position="980"/>
        <end position="1000"/>
    </location>
</feature>
<keyword evidence="5" id="KW-0325">Glycoprotein</keyword>
<sequence>MTTSSTDEEPQNYYSKPTVFHQFLTAHPEASCCCFLFCNLFSLILVAILQLGLGVNVINGDKITKIGLEIPDDIHQMRANAYEAARQEADFGLSGVMCKRSEAKRAPLSLILDLGSTNALTQTGLARLANAEDNFISQTEWKDRCALMWSDYPTCETVNKANTANPSWHIPYNITDPNGCLLPNSPVTLFRKYGDPTFSNIQTTITAISQNSNDWPAFLSYVDKDFDLSTNVASSVVKSIVLYGTPFHNYTYYMDKLGLHDQDASHFEYYTEDFIDKELTNLNSYMVDNFGSTFDDLFNEGNTPSIAYNYVKYDPMQELVAQDLAKIVISICFVFCYMWFSLGSFFVTCCGMLQIFSSFFYTLLIYRFLWPSPDGYGYDYFTLFCGLAMFVILGIGADDIFVYFDTWQASEHHHHPSSASRLSHVYGHAVTAMLVTSATTVISFFSNLSSAFIGVQTFGLFAGLLVCTNFFQVCTFFPSAVLVYDKRVKHWRFCFGLFDFIPKLFQKKKGGGKTEESESAPTGLDTPLSEEVSPPEKTEYGLLEEAEEKQQFFRDVYAPFLDKFKVPVLAVFVVIWAVFLVGACLIQPTPLEIYTLFPPGSNFYSFTKLALKRFPGEANPLYVHLVFGLNTEDPVDYGDMKATDFVPAPPETSTTTVSGKCNFDRSFRMPTTEFQTQFLDLCDVVNTELSSKDSYLMRQGYGINPQLEGVENGVLSDTSQATGKAYGIQCLMQGFQKFQNVSKTASNVVLPDPEYSESIEYVFQGAPVDPTTGQTDWDYDTEENSDLSCKYCFDGFVVSTVQDENVLQDGVVSNTTKIAKNCNCMGVFPVPEHICFSEFNYLEDNNPFKCITSPMFSESLVQYVEIGGNQNWWNEYVYATKDETNKFERIAMTEITVQTTLDVFSTDAWAGMDMVNEWDKWADAYNEAGKDDPNFAKVMVYVGNAPKWRQTILLMPAATSGVLLSLFLSWIVLVIACENYILASLAILTIGMITTIVFGFLTFAGWGLGILEGILVVLVIGFSVDYTVHLSDSYKASDEVTRFGKVKFALHSTGTSILSGAISTIGAAAIMLTANIAFFVKFGAFIFLTIVLSTLFSLGFYCALLLLCGPLGSQGRLINLYGGWLTSASAHMKAEKNAAAREKAAKEEMKSKA</sequence>
<evidence type="ECO:0000256" key="3">
    <source>
        <dbReference type="ARBA" id="ARBA00022989"/>
    </source>
</evidence>
<dbReference type="OrthoDB" id="429851at2759"/>
<dbReference type="PROSITE" id="PS50156">
    <property type="entry name" value="SSD"/>
    <property type="match status" value="2"/>
</dbReference>
<dbReference type="PANTHER" id="PTHR45951">
    <property type="entry name" value="PROTEIN DISPATCHED-RELATED"/>
    <property type="match status" value="1"/>
</dbReference>
<dbReference type="AlphaFoldDB" id="A0A9W7KVT5"/>
<feature type="transmembrane region" description="Helical" evidence="8">
    <location>
        <begin position="381"/>
        <end position="404"/>
    </location>
</feature>
<keyword evidence="2 8" id="KW-0812">Transmembrane</keyword>
<gene>
    <name evidence="10" type="ORF">TrLO_g6778</name>
</gene>
<dbReference type="InterPro" id="IPR052081">
    <property type="entry name" value="Dispatched_Hh_regulator"/>
</dbReference>
<evidence type="ECO:0000256" key="5">
    <source>
        <dbReference type="ARBA" id="ARBA00023180"/>
    </source>
</evidence>
<dbReference type="Pfam" id="PF12349">
    <property type="entry name" value="Sterol-sensing"/>
    <property type="match status" value="1"/>
</dbReference>
<keyword evidence="4 8" id="KW-0472">Membrane</keyword>
<dbReference type="GO" id="GO:0022857">
    <property type="term" value="F:transmembrane transporter activity"/>
    <property type="evidence" value="ECO:0007669"/>
    <property type="project" value="TreeGrafter"/>
</dbReference>
<comment type="caution">
    <text evidence="10">The sequence shown here is derived from an EMBL/GenBank/DDBJ whole genome shotgun (WGS) entry which is preliminary data.</text>
</comment>
<comment type="similarity">
    <text evidence="6">Belongs to the dispatched family.</text>
</comment>
<feature type="transmembrane region" description="Helical" evidence="8">
    <location>
        <begin position="568"/>
        <end position="588"/>
    </location>
</feature>
<evidence type="ECO:0000259" key="9">
    <source>
        <dbReference type="PROSITE" id="PS50156"/>
    </source>
</evidence>
<dbReference type="InterPro" id="IPR053958">
    <property type="entry name" value="HMGCR/SNAP/NPC1-like_SSD"/>
</dbReference>
<feature type="transmembrane region" description="Helical" evidence="8">
    <location>
        <begin position="425"/>
        <end position="446"/>
    </location>
</feature>
<evidence type="ECO:0000256" key="7">
    <source>
        <dbReference type="SAM" id="MobiDB-lite"/>
    </source>
</evidence>
<dbReference type="SUPFAM" id="SSF82866">
    <property type="entry name" value="Multidrug efflux transporter AcrB transmembrane domain"/>
    <property type="match status" value="2"/>
</dbReference>
<evidence type="ECO:0000313" key="10">
    <source>
        <dbReference type="EMBL" id="GMI13518.1"/>
    </source>
</evidence>
<organism evidence="10 11">
    <name type="scientific">Triparma laevis f. longispina</name>
    <dbReference type="NCBI Taxonomy" id="1714387"/>
    <lineage>
        <taxon>Eukaryota</taxon>
        <taxon>Sar</taxon>
        <taxon>Stramenopiles</taxon>
        <taxon>Ochrophyta</taxon>
        <taxon>Bolidophyceae</taxon>
        <taxon>Parmales</taxon>
        <taxon>Triparmaceae</taxon>
        <taxon>Triparma</taxon>
    </lineage>
</organism>
<evidence type="ECO:0000256" key="4">
    <source>
        <dbReference type="ARBA" id="ARBA00023136"/>
    </source>
</evidence>
<protein>
    <recommendedName>
        <fullName evidence="9">SSD domain-containing protein</fullName>
    </recommendedName>
</protein>
<accession>A0A9W7KVT5</accession>
<feature type="transmembrane region" description="Helical" evidence="8">
    <location>
        <begin position="952"/>
        <end position="973"/>
    </location>
</feature>
<evidence type="ECO:0000256" key="2">
    <source>
        <dbReference type="ARBA" id="ARBA00022692"/>
    </source>
</evidence>
<feature type="transmembrane region" description="Helical" evidence="8">
    <location>
        <begin position="1048"/>
        <end position="1078"/>
    </location>
</feature>
<reference evidence="11" key="1">
    <citation type="journal article" date="2023" name="Commun. Biol.">
        <title>Genome analysis of Parmales, the sister group of diatoms, reveals the evolutionary specialization of diatoms from phago-mixotrophs to photoautotrophs.</title>
        <authorList>
            <person name="Ban H."/>
            <person name="Sato S."/>
            <person name="Yoshikawa S."/>
            <person name="Yamada K."/>
            <person name="Nakamura Y."/>
            <person name="Ichinomiya M."/>
            <person name="Sato N."/>
            <person name="Blanc-Mathieu R."/>
            <person name="Endo H."/>
            <person name="Kuwata A."/>
            <person name="Ogata H."/>
        </authorList>
    </citation>
    <scope>NUCLEOTIDE SEQUENCE [LARGE SCALE GENOMIC DNA]</scope>
    <source>
        <strain evidence="11">NIES 3700</strain>
    </source>
</reference>
<evidence type="ECO:0000313" key="11">
    <source>
        <dbReference type="Proteomes" id="UP001165122"/>
    </source>
</evidence>
<feature type="transmembrane region" description="Helical" evidence="8">
    <location>
        <begin position="1084"/>
        <end position="1107"/>
    </location>
</feature>
<proteinExistence type="inferred from homology"/>
<feature type="transmembrane region" description="Helical" evidence="8">
    <location>
        <begin position="458"/>
        <end position="484"/>
    </location>
</feature>
<evidence type="ECO:0000256" key="8">
    <source>
        <dbReference type="SAM" id="Phobius"/>
    </source>
</evidence>
<name>A0A9W7KVT5_9STRA</name>
<dbReference type="Proteomes" id="UP001165122">
    <property type="component" value="Unassembled WGS sequence"/>
</dbReference>
<dbReference type="Gene3D" id="1.20.1640.10">
    <property type="entry name" value="Multidrug efflux transporter AcrB transmembrane domain"/>
    <property type="match status" value="2"/>
</dbReference>
<evidence type="ECO:0000256" key="6">
    <source>
        <dbReference type="ARBA" id="ARBA00038046"/>
    </source>
</evidence>
<evidence type="ECO:0000256" key="1">
    <source>
        <dbReference type="ARBA" id="ARBA00004141"/>
    </source>
</evidence>